<name>A0A8J4BAU7_9CHLO</name>
<feature type="region of interest" description="Disordered" evidence="1">
    <location>
        <begin position="1"/>
        <end position="42"/>
    </location>
</feature>
<gene>
    <name evidence="2" type="ORF">Vafri_10589</name>
</gene>
<evidence type="ECO:0000313" key="2">
    <source>
        <dbReference type="EMBL" id="GIL55072.1"/>
    </source>
</evidence>
<feature type="compositionally biased region" description="Polar residues" evidence="1">
    <location>
        <begin position="85"/>
        <end position="94"/>
    </location>
</feature>
<accession>A0A8J4BAU7</accession>
<feature type="non-terminal residue" evidence="2">
    <location>
        <position position="1"/>
    </location>
</feature>
<dbReference type="AlphaFoldDB" id="A0A8J4BAU7"/>
<reference evidence="2" key="1">
    <citation type="journal article" date="2021" name="Proc. Natl. Acad. Sci. U.S.A.">
        <title>Three genomes in the algal genus Volvox reveal the fate of a haploid sex-determining region after a transition to homothallism.</title>
        <authorList>
            <person name="Yamamoto K."/>
            <person name="Hamaji T."/>
            <person name="Kawai-Toyooka H."/>
            <person name="Matsuzaki R."/>
            <person name="Takahashi F."/>
            <person name="Nishimura Y."/>
            <person name="Kawachi M."/>
            <person name="Noguchi H."/>
            <person name="Minakuchi Y."/>
            <person name="Umen J.G."/>
            <person name="Toyoda A."/>
            <person name="Nozaki H."/>
        </authorList>
    </citation>
    <scope>NUCLEOTIDE SEQUENCE</scope>
    <source>
        <strain evidence="2">NIES-3780</strain>
    </source>
</reference>
<dbReference type="Proteomes" id="UP000747399">
    <property type="component" value="Unassembled WGS sequence"/>
</dbReference>
<protein>
    <submittedName>
        <fullName evidence="2">Uncharacterized protein</fullName>
    </submittedName>
</protein>
<dbReference type="EMBL" id="BNCO01000020">
    <property type="protein sequence ID" value="GIL55072.1"/>
    <property type="molecule type" value="Genomic_DNA"/>
</dbReference>
<feature type="compositionally biased region" description="Pro residues" evidence="1">
    <location>
        <begin position="10"/>
        <end position="32"/>
    </location>
</feature>
<organism evidence="2 3">
    <name type="scientific">Volvox africanus</name>
    <dbReference type="NCBI Taxonomy" id="51714"/>
    <lineage>
        <taxon>Eukaryota</taxon>
        <taxon>Viridiplantae</taxon>
        <taxon>Chlorophyta</taxon>
        <taxon>core chlorophytes</taxon>
        <taxon>Chlorophyceae</taxon>
        <taxon>CS clade</taxon>
        <taxon>Chlamydomonadales</taxon>
        <taxon>Volvocaceae</taxon>
        <taxon>Volvox</taxon>
    </lineage>
</organism>
<evidence type="ECO:0000313" key="3">
    <source>
        <dbReference type="Proteomes" id="UP000747399"/>
    </source>
</evidence>
<proteinExistence type="predicted"/>
<feature type="region of interest" description="Disordered" evidence="1">
    <location>
        <begin position="62"/>
        <end position="109"/>
    </location>
</feature>
<keyword evidence="3" id="KW-1185">Reference proteome</keyword>
<comment type="caution">
    <text evidence="2">The sequence shown here is derived from an EMBL/GenBank/DDBJ whole genome shotgun (WGS) entry which is preliminary data.</text>
</comment>
<evidence type="ECO:0000256" key="1">
    <source>
        <dbReference type="SAM" id="MobiDB-lite"/>
    </source>
</evidence>
<sequence>PDGSHIQGPSAPPKAAPAPASAPAPAASPPLSPTEAGDATAAEVAQRKLRAMLDFAMAAGELATGGDESFLSRRTSRRRWARPSGGTTRPSSAASDGGGSRLGMMLGEC</sequence>